<dbReference type="RefSeq" id="WP_082134472.1">
    <property type="nucleotide sequence ID" value="NZ_PREU01000006.1"/>
</dbReference>
<accession>A0A2S5GR94</accession>
<comment type="caution">
    <text evidence="2">The sequence shown here is derived from an EMBL/GenBank/DDBJ whole genome shotgun (WGS) entry which is preliminary data.</text>
</comment>
<dbReference type="CDD" id="cd07012">
    <property type="entry name" value="PBP2_Bug_TTT"/>
    <property type="match status" value="1"/>
</dbReference>
<comment type="similarity">
    <text evidence="1">Belongs to the UPF0065 (bug) family.</text>
</comment>
<dbReference type="InterPro" id="IPR042100">
    <property type="entry name" value="Bug_dom1"/>
</dbReference>
<dbReference type="EMBL" id="PREU01000006">
    <property type="protein sequence ID" value="PPA75466.1"/>
    <property type="molecule type" value="Genomic_DNA"/>
</dbReference>
<evidence type="ECO:0000313" key="3">
    <source>
        <dbReference type="Proteomes" id="UP000239990"/>
    </source>
</evidence>
<dbReference type="AlphaFoldDB" id="A0A2S5GR94"/>
<dbReference type="Proteomes" id="UP000239990">
    <property type="component" value="Unassembled WGS sequence"/>
</dbReference>
<dbReference type="PIRSF" id="PIRSF017082">
    <property type="entry name" value="YflP"/>
    <property type="match status" value="1"/>
</dbReference>
<dbReference type="Pfam" id="PF03401">
    <property type="entry name" value="TctC"/>
    <property type="match status" value="1"/>
</dbReference>
<dbReference type="Gene3D" id="3.40.190.10">
    <property type="entry name" value="Periplasmic binding protein-like II"/>
    <property type="match status" value="1"/>
</dbReference>
<dbReference type="SUPFAM" id="SSF53850">
    <property type="entry name" value="Periplasmic binding protein-like II"/>
    <property type="match status" value="1"/>
</dbReference>
<protein>
    <submittedName>
        <fullName evidence="2">Tripartite tricarboxylate transporter substrate binding protein</fullName>
    </submittedName>
</protein>
<name>A0A2S5GR94_9BURK</name>
<evidence type="ECO:0000313" key="2">
    <source>
        <dbReference type="EMBL" id="PPA75466.1"/>
    </source>
</evidence>
<dbReference type="PANTHER" id="PTHR42928">
    <property type="entry name" value="TRICARBOXYLATE-BINDING PROTEIN"/>
    <property type="match status" value="1"/>
</dbReference>
<organism evidence="2 3">
    <name type="scientific">Achromobacter spanius</name>
    <dbReference type="NCBI Taxonomy" id="217203"/>
    <lineage>
        <taxon>Bacteria</taxon>
        <taxon>Pseudomonadati</taxon>
        <taxon>Pseudomonadota</taxon>
        <taxon>Betaproteobacteria</taxon>
        <taxon>Burkholderiales</taxon>
        <taxon>Alcaligenaceae</taxon>
        <taxon>Achromobacter</taxon>
    </lineage>
</organism>
<dbReference type="InterPro" id="IPR005064">
    <property type="entry name" value="BUG"/>
</dbReference>
<proteinExistence type="inferred from homology"/>
<reference evidence="2 3" key="1">
    <citation type="submission" date="2018-02" db="EMBL/GenBank/DDBJ databases">
        <title>Draft Genome of Achromobacter spanius stain 6.</title>
        <authorList>
            <person name="Gunasekera T.S."/>
            <person name="Radwan O."/>
            <person name="Ruiz O.N."/>
        </authorList>
    </citation>
    <scope>NUCLEOTIDE SEQUENCE [LARGE SCALE GENOMIC DNA]</scope>
    <source>
        <strain evidence="2 3">6</strain>
    </source>
</reference>
<gene>
    <name evidence="2" type="ORF">C4E15_15320</name>
</gene>
<dbReference type="OrthoDB" id="5171643at2"/>
<dbReference type="Gene3D" id="3.40.190.150">
    <property type="entry name" value="Bordetella uptake gene, domain 1"/>
    <property type="match status" value="1"/>
</dbReference>
<dbReference type="PANTHER" id="PTHR42928:SF5">
    <property type="entry name" value="BLR1237 PROTEIN"/>
    <property type="match status" value="1"/>
</dbReference>
<sequence>MHGFIRRRASVMAPLPRFCAALGVMGGVAWAVTFGTASWAAGAQAAYPERSIRLIVPFAAGSAADTLSRVVASALSDELGQPLVVDNKGGAGGTIGTVDIARAKPDGYTLGIAAQGTFVNNQVLYKSPGYDSIKDFTFISEIADVQNLLVVDTKSPYQDAPSLLAAIKAKPAETFRYSSSGVGTSHHIAGATVAQMLNKPLLHVPYTGAPQGLGAIISGDVDMGLYNLPAAIGLVRGGKLRALAVTGPKRSTLLPDVPTMQESGLTNYSVTLWWGLVGPAGLPANVSTRLHAALDKVMSQPALRDKLIGQGFTLPDTPLPKPAAFEALVRQDLAKWVPVLKELGTAAQ</sequence>
<evidence type="ECO:0000256" key="1">
    <source>
        <dbReference type="ARBA" id="ARBA00006987"/>
    </source>
</evidence>